<evidence type="ECO:0000256" key="1">
    <source>
        <dbReference type="SAM" id="SignalP"/>
    </source>
</evidence>
<proteinExistence type="predicted"/>
<protein>
    <recommendedName>
        <fullName evidence="4">Outer membrane protein beta-barrel domain-containing protein</fullName>
    </recommendedName>
</protein>
<dbReference type="OrthoDB" id="5886954at2"/>
<accession>A0A1T4UFG3</accession>
<keyword evidence="3" id="KW-1185">Reference proteome</keyword>
<feature type="signal peptide" evidence="1">
    <location>
        <begin position="1"/>
        <end position="22"/>
    </location>
</feature>
<evidence type="ECO:0000313" key="3">
    <source>
        <dbReference type="Proteomes" id="UP000190162"/>
    </source>
</evidence>
<feature type="chain" id="PRO_5013114957" description="Outer membrane protein beta-barrel domain-containing protein" evidence="1">
    <location>
        <begin position="23"/>
        <end position="200"/>
    </location>
</feature>
<sequence>MAKIIRSVLVLVISLSSLSVHAKGERYGISGALRSIDSITYEEGMSGTAETLSYGIVHTRPIDENNNRWRWWLAANYTQDSIMPDASGVYQELIGLDLRIIPQYALASWGPFTPYIGGGLSFGYQQYANRWQVDDEGYKYGEQLEDIGQFEAGLIFTFGTAIKFGSNSDNHLQLVPQISYTLPIYNEGIGGAELSVSLLF</sequence>
<dbReference type="Proteomes" id="UP000190162">
    <property type="component" value="Unassembled WGS sequence"/>
</dbReference>
<dbReference type="AlphaFoldDB" id="A0A1T4UFG3"/>
<gene>
    <name evidence="2" type="ORF">SAMN02745132_01622</name>
</gene>
<name>A0A1T4UFG3_9GAMM</name>
<dbReference type="EMBL" id="FUXU01000015">
    <property type="protein sequence ID" value="SKA51505.1"/>
    <property type="molecule type" value="Genomic_DNA"/>
</dbReference>
<organism evidence="2 3">
    <name type="scientific">Enterovibrio nigricans DSM 22720</name>
    <dbReference type="NCBI Taxonomy" id="1121868"/>
    <lineage>
        <taxon>Bacteria</taxon>
        <taxon>Pseudomonadati</taxon>
        <taxon>Pseudomonadota</taxon>
        <taxon>Gammaproteobacteria</taxon>
        <taxon>Vibrionales</taxon>
        <taxon>Vibrionaceae</taxon>
        <taxon>Enterovibrio</taxon>
    </lineage>
</organism>
<keyword evidence="1" id="KW-0732">Signal</keyword>
<dbReference type="RefSeq" id="WP_078752025.1">
    <property type="nucleotide sequence ID" value="NZ_FUXU01000015.1"/>
</dbReference>
<evidence type="ECO:0000313" key="2">
    <source>
        <dbReference type="EMBL" id="SKA51505.1"/>
    </source>
</evidence>
<evidence type="ECO:0008006" key="4">
    <source>
        <dbReference type="Google" id="ProtNLM"/>
    </source>
</evidence>
<reference evidence="3" key="1">
    <citation type="submission" date="2017-02" db="EMBL/GenBank/DDBJ databases">
        <authorList>
            <person name="Varghese N."/>
            <person name="Submissions S."/>
        </authorList>
    </citation>
    <scope>NUCLEOTIDE SEQUENCE [LARGE SCALE GENOMIC DNA]</scope>
    <source>
        <strain evidence="3">DSM 22720</strain>
    </source>
</reference>